<dbReference type="EMBL" id="NPEX01000501">
    <property type="protein sequence ID" value="RAI36230.1"/>
    <property type="molecule type" value="Genomic_DNA"/>
</dbReference>
<comment type="caution">
    <text evidence="1">The sequence shown here is derived from an EMBL/GenBank/DDBJ whole genome shotgun (WGS) entry which is preliminary data.</text>
</comment>
<protein>
    <submittedName>
        <fullName evidence="1">Uncharacterized protein</fullName>
    </submittedName>
</protein>
<proteinExistence type="predicted"/>
<evidence type="ECO:0000313" key="1">
    <source>
        <dbReference type="EMBL" id="RAI36230.1"/>
    </source>
</evidence>
<gene>
    <name evidence="1" type="ORF">CH341_30475</name>
</gene>
<organism evidence="1 2">
    <name type="scientific">Rhodoplanes roseus</name>
    <dbReference type="NCBI Taxonomy" id="29409"/>
    <lineage>
        <taxon>Bacteria</taxon>
        <taxon>Pseudomonadati</taxon>
        <taxon>Pseudomonadota</taxon>
        <taxon>Alphaproteobacteria</taxon>
        <taxon>Hyphomicrobiales</taxon>
        <taxon>Nitrobacteraceae</taxon>
        <taxon>Rhodoplanes</taxon>
    </lineage>
</organism>
<name>A0A327KBS1_9BRAD</name>
<dbReference type="AlphaFoldDB" id="A0A327KBS1"/>
<dbReference type="Proteomes" id="UP000249130">
    <property type="component" value="Unassembled WGS sequence"/>
</dbReference>
<reference evidence="1 2" key="1">
    <citation type="submission" date="2017-07" db="EMBL/GenBank/DDBJ databases">
        <title>Draft Genome Sequences of Select Purple Nonsulfur Bacteria.</title>
        <authorList>
            <person name="Lasarre B."/>
            <person name="Mckinlay J.B."/>
        </authorList>
    </citation>
    <scope>NUCLEOTIDE SEQUENCE [LARGE SCALE GENOMIC DNA]</scope>
    <source>
        <strain evidence="1 2">DSM 5909</strain>
    </source>
</reference>
<sequence length="84" mass="9574">MKRQDLYDALVATEARITSWRQLVDRRLARIMELERSGSDVSGAKALLAHFRELLHRDVEQRARILIQLGELDVGTDPSGMGDR</sequence>
<keyword evidence="2" id="KW-1185">Reference proteome</keyword>
<evidence type="ECO:0000313" key="2">
    <source>
        <dbReference type="Proteomes" id="UP000249130"/>
    </source>
</evidence>
<accession>A0A327KBS1</accession>